<protein>
    <submittedName>
        <fullName evidence="1">Uncharacterized protein</fullName>
    </submittedName>
</protein>
<dbReference type="AlphaFoldDB" id="A0AAV6T6Q3"/>
<evidence type="ECO:0000313" key="1">
    <source>
        <dbReference type="EMBL" id="KAG7525031.1"/>
    </source>
</evidence>
<dbReference type="EMBL" id="JAGKHQ010000001">
    <property type="protein sequence ID" value="KAG7525031.1"/>
    <property type="molecule type" value="Genomic_DNA"/>
</dbReference>
<gene>
    <name evidence="1" type="ORF">JOB18_020735</name>
</gene>
<keyword evidence="2" id="KW-1185">Reference proteome</keyword>
<name>A0AAV6T6Q3_SOLSE</name>
<accession>A0AAV6T6Q3</accession>
<dbReference type="Proteomes" id="UP000693946">
    <property type="component" value="Linkage Group LG1"/>
</dbReference>
<comment type="caution">
    <text evidence="1">The sequence shown here is derived from an EMBL/GenBank/DDBJ whole genome shotgun (WGS) entry which is preliminary data.</text>
</comment>
<organism evidence="1 2">
    <name type="scientific">Solea senegalensis</name>
    <name type="common">Senegalese sole</name>
    <dbReference type="NCBI Taxonomy" id="28829"/>
    <lineage>
        <taxon>Eukaryota</taxon>
        <taxon>Metazoa</taxon>
        <taxon>Chordata</taxon>
        <taxon>Craniata</taxon>
        <taxon>Vertebrata</taxon>
        <taxon>Euteleostomi</taxon>
        <taxon>Actinopterygii</taxon>
        <taxon>Neopterygii</taxon>
        <taxon>Teleostei</taxon>
        <taxon>Neoteleostei</taxon>
        <taxon>Acanthomorphata</taxon>
        <taxon>Carangaria</taxon>
        <taxon>Pleuronectiformes</taxon>
        <taxon>Pleuronectoidei</taxon>
        <taxon>Soleidae</taxon>
        <taxon>Solea</taxon>
    </lineage>
</organism>
<evidence type="ECO:0000313" key="2">
    <source>
        <dbReference type="Proteomes" id="UP000693946"/>
    </source>
</evidence>
<sequence>MLYFSFQSALNHRREQRTTDLSPRAPPAVTELHMIDASCSVSVAEAEQSERTVKTKTILLCWALREKDRMVFQKQKQ</sequence>
<proteinExistence type="predicted"/>
<reference evidence="1 2" key="1">
    <citation type="journal article" date="2021" name="Sci. Rep.">
        <title>Chromosome anchoring in Senegalese sole (Solea senegalensis) reveals sex-associated markers and genome rearrangements in flatfish.</title>
        <authorList>
            <person name="Guerrero-Cozar I."/>
            <person name="Gomez-Garrido J."/>
            <person name="Berbel C."/>
            <person name="Martinez-Blanch J.F."/>
            <person name="Alioto T."/>
            <person name="Claros M.G."/>
            <person name="Gagnaire P.A."/>
            <person name="Manchado M."/>
        </authorList>
    </citation>
    <scope>NUCLEOTIDE SEQUENCE [LARGE SCALE GENOMIC DNA]</scope>
    <source>
        <strain evidence="1">Sse05_10M</strain>
    </source>
</reference>